<feature type="domain" description="Retrotransposon gag" evidence="1">
    <location>
        <begin position="3"/>
        <end position="53"/>
    </location>
</feature>
<name>A0A835H6F6_9MAGN</name>
<organism evidence="2 3">
    <name type="scientific">Coptis chinensis</name>
    <dbReference type="NCBI Taxonomy" id="261450"/>
    <lineage>
        <taxon>Eukaryota</taxon>
        <taxon>Viridiplantae</taxon>
        <taxon>Streptophyta</taxon>
        <taxon>Embryophyta</taxon>
        <taxon>Tracheophyta</taxon>
        <taxon>Spermatophyta</taxon>
        <taxon>Magnoliopsida</taxon>
        <taxon>Ranunculales</taxon>
        <taxon>Ranunculaceae</taxon>
        <taxon>Coptidoideae</taxon>
        <taxon>Coptis</taxon>
    </lineage>
</organism>
<sequence length="215" mass="24798">MCMQQLYWKLQDFKQESKSVQEYTESFYRLQSRCNLPKNEKVCIRRYMHGLREDIRYNLVYVWINTLEEAYSFASHVQANCPKKPVLTTDMEMSQLEMKEELQGYTFEGILTPADTSISLIAHRMVDTLGLTTMAPLDSIVSELFIVHGSKPIVFLRVDVSLHYVISHCESCQLSHHIVLAKSGNDVYLPPHRHSDWRSKETFNSLELSSSSGGV</sequence>
<gene>
    <name evidence="2" type="ORF">IFM89_031012</name>
</gene>
<dbReference type="Pfam" id="PF03732">
    <property type="entry name" value="Retrotrans_gag"/>
    <property type="match status" value="1"/>
</dbReference>
<dbReference type="Proteomes" id="UP000631114">
    <property type="component" value="Unassembled WGS sequence"/>
</dbReference>
<dbReference type="InterPro" id="IPR005162">
    <property type="entry name" value="Retrotrans_gag_dom"/>
</dbReference>
<evidence type="ECO:0000313" key="2">
    <source>
        <dbReference type="EMBL" id="KAF9594410.1"/>
    </source>
</evidence>
<dbReference type="EMBL" id="JADFTS010000008">
    <property type="protein sequence ID" value="KAF9594410.1"/>
    <property type="molecule type" value="Genomic_DNA"/>
</dbReference>
<dbReference type="OrthoDB" id="1166507at2759"/>
<proteinExistence type="predicted"/>
<protein>
    <recommendedName>
        <fullName evidence="1">Retrotransposon gag domain-containing protein</fullName>
    </recommendedName>
</protein>
<keyword evidence="3" id="KW-1185">Reference proteome</keyword>
<accession>A0A835H6F6</accession>
<evidence type="ECO:0000313" key="3">
    <source>
        <dbReference type="Proteomes" id="UP000631114"/>
    </source>
</evidence>
<reference evidence="2 3" key="1">
    <citation type="submission" date="2020-10" db="EMBL/GenBank/DDBJ databases">
        <title>The Coptis chinensis genome and diversification of protoberbering-type alkaloids.</title>
        <authorList>
            <person name="Wang B."/>
            <person name="Shu S."/>
            <person name="Song C."/>
            <person name="Liu Y."/>
        </authorList>
    </citation>
    <scope>NUCLEOTIDE SEQUENCE [LARGE SCALE GENOMIC DNA]</scope>
    <source>
        <strain evidence="2">HL-2020</strain>
        <tissue evidence="2">Leaf</tissue>
    </source>
</reference>
<dbReference type="AlphaFoldDB" id="A0A835H6F6"/>
<comment type="caution">
    <text evidence="2">The sequence shown here is derived from an EMBL/GenBank/DDBJ whole genome shotgun (WGS) entry which is preliminary data.</text>
</comment>
<evidence type="ECO:0000259" key="1">
    <source>
        <dbReference type="Pfam" id="PF03732"/>
    </source>
</evidence>